<evidence type="ECO:0000313" key="3">
    <source>
        <dbReference type="EMBL" id="HCS93422.1"/>
    </source>
</evidence>
<dbReference type="PROSITE" id="PS50943">
    <property type="entry name" value="HTH_CROC1"/>
    <property type="match status" value="1"/>
</dbReference>
<feature type="domain" description="HTH cro/C1-type" evidence="2">
    <location>
        <begin position="6"/>
        <end position="60"/>
    </location>
</feature>
<comment type="caution">
    <text evidence="3">The sequence shown here is derived from an EMBL/GenBank/DDBJ whole genome shotgun (WGS) entry which is preliminary data.</text>
</comment>
<dbReference type="Pfam" id="PF01381">
    <property type="entry name" value="HTH_3"/>
    <property type="match status" value="1"/>
</dbReference>
<dbReference type="AlphaFoldDB" id="A0A3D4S4L3"/>
<dbReference type="SUPFAM" id="SSF47413">
    <property type="entry name" value="lambda repressor-like DNA-binding domains"/>
    <property type="match status" value="1"/>
</dbReference>
<proteinExistence type="predicted"/>
<protein>
    <submittedName>
        <fullName evidence="3">XRE family transcriptional regulator</fullName>
    </submittedName>
</protein>
<accession>A0A3D4S4L3</accession>
<sequence>MIFKNIAKLRHKHHLTQDQVAKQLGLSRSQYSHIETGRNELSVSTLLKLAQLYDVSTDYLLE</sequence>
<evidence type="ECO:0000259" key="2">
    <source>
        <dbReference type="PROSITE" id="PS50943"/>
    </source>
</evidence>
<evidence type="ECO:0000313" key="4">
    <source>
        <dbReference type="Proteomes" id="UP000262195"/>
    </source>
</evidence>
<organism evidence="3 4">
    <name type="scientific">Bavariicoccus seileri</name>
    <dbReference type="NCBI Taxonomy" id="549685"/>
    <lineage>
        <taxon>Bacteria</taxon>
        <taxon>Bacillati</taxon>
        <taxon>Bacillota</taxon>
        <taxon>Bacilli</taxon>
        <taxon>Lactobacillales</taxon>
        <taxon>Enterococcaceae</taxon>
        <taxon>Bavariicoccus</taxon>
    </lineage>
</organism>
<dbReference type="RefSeq" id="WP_022795319.1">
    <property type="nucleotide sequence ID" value="NZ_JBQEAI010000033.1"/>
</dbReference>
<dbReference type="InterPro" id="IPR010982">
    <property type="entry name" value="Lambda_DNA-bd_dom_sf"/>
</dbReference>
<dbReference type="CDD" id="cd00093">
    <property type="entry name" value="HTH_XRE"/>
    <property type="match status" value="1"/>
</dbReference>
<dbReference type="PANTHER" id="PTHR46558">
    <property type="entry name" value="TRACRIPTIONAL REGULATORY PROTEIN-RELATED-RELATED"/>
    <property type="match status" value="1"/>
</dbReference>
<dbReference type="GO" id="GO:0003677">
    <property type="term" value="F:DNA binding"/>
    <property type="evidence" value="ECO:0007669"/>
    <property type="project" value="UniProtKB-KW"/>
</dbReference>
<gene>
    <name evidence="3" type="ORF">DIW15_01775</name>
</gene>
<name>A0A3D4S4L3_9ENTE</name>
<dbReference type="PANTHER" id="PTHR46558:SF11">
    <property type="entry name" value="HTH-TYPE TRANSCRIPTIONAL REGULATOR XRE"/>
    <property type="match status" value="1"/>
</dbReference>
<dbReference type="Gene3D" id="1.10.260.40">
    <property type="entry name" value="lambda repressor-like DNA-binding domains"/>
    <property type="match status" value="1"/>
</dbReference>
<dbReference type="EMBL" id="DQHO01000013">
    <property type="protein sequence ID" value="HCS93422.1"/>
    <property type="molecule type" value="Genomic_DNA"/>
</dbReference>
<keyword evidence="1" id="KW-0238">DNA-binding</keyword>
<dbReference type="InterPro" id="IPR001387">
    <property type="entry name" value="Cro/C1-type_HTH"/>
</dbReference>
<reference evidence="3 4" key="1">
    <citation type="journal article" date="2018" name="Nat. Biotechnol.">
        <title>A standardized bacterial taxonomy based on genome phylogeny substantially revises the tree of life.</title>
        <authorList>
            <person name="Parks D.H."/>
            <person name="Chuvochina M."/>
            <person name="Waite D.W."/>
            <person name="Rinke C."/>
            <person name="Skarshewski A."/>
            <person name="Chaumeil P.A."/>
            <person name="Hugenholtz P."/>
        </authorList>
    </citation>
    <scope>NUCLEOTIDE SEQUENCE [LARGE SCALE GENOMIC DNA]</scope>
    <source>
        <strain evidence="3">UBA11306</strain>
    </source>
</reference>
<dbReference type="Proteomes" id="UP000262195">
    <property type="component" value="Unassembled WGS sequence"/>
</dbReference>
<dbReference type="STRING" id="1121105.GCA_000421665_00016"/>
<evidence type="ECO:0000256" key="1">
    <source>
        <dbReference type="ARBA" id="ARBA00023125"/>
    </source>
</evidence>
<dbReference type="SMART" id="SM00530">
    <property type="entry name" value="HTH_XRE"/>
    <property type="match status" value="1"/>
</dbReference>